<evidence type="ECO:0000313" key="4">
    <source>
        <dbReference type="EMBL" id="SEU25536.1"/>
    </source>
</evidence>
<dbReference type="Pfam" id="PF13349">
    <property type="entry name" value="DUF4097"/>
    <property type="match status" value="1"/>
</dbReference>
<feature type="signal peptide" evidence="2">
    <location>
        <begin position="1"/>
        <end position="23"/>
    </location>
</feature>
<dbReference type="EMBL" id="FOHX01000008">
    <property type="protein sequence ID" value="SEU25536.1"/>
    <property type="molecule type" value="Genomic_DNA"/>
</dbReference>
<evidence type="ECO:0000259" key="3">
    <source>
        <dbReference type="Pfam" id="PF13349"/>
    </source>
</evidence>
<accession>A0A1I0KL33</accession>
<dbReference type="Proteomes" id="UP000199361">
    <property type="component" value="Unassembled WGS sequence"/>
</dbReference>
<evidence type="ECO:0000256" key="1">
    <source>
        <dbReference type="SAM" id="MobiDB-lite"/>
    </source>
</evidence>
<sequence>MKRTILIAGVLGLAATAAGCGIAGPDSQARTSYEVPGDVTGLRVQVDSGTVELTGVDRRTVRVTERLAWRKHKPETSHEVRGGTLNLEHECPSTFGVGAIGVECEVSYRVEVPKGVRVEVTSDSGDLTLSGLSGEVLVSSDSGTIQADGLAGGRVTARSDSGDVSLAFTGQPDEVTTENDSGHTVVRVPAGPYRVVAKTDSGDKRITADNDASAARSIKVSSDSGDLEVLTP</sequence>
<feature type="chain" id="PRO_5039674484" evidence="2">
    <location>
        <begin position="24"/>
        <end position="232"/>
    </location>
</feature>
<dbReference type="AlphaFoldDB" id="A0A1I0KL33"/>
<feature type="domain" description="DUF4097" evidence="3">
    <location>
        <begin position="117"/>
        <end position="229"/>
    </location>
</feature>
<evidence type="ECO:0000313" key="5">
    <source>
        <dbReference type="Proteomes" id="UP000199361"/>
    </source>
</evidence>
<name>A0A1I0KL33_9ACTN</name>
<protein>
    <submittedName>
        <fullName evidence="4">Putative adhesin</fullName>
    </submittedName>
</protein>
<organism evidence="4 5">
    <name type="scientific">Nonomuraea wenchangensis</name>
    <dbReference type="NCBI Taxonomy" id="568860"/>
    <lineage>
        <taxon>Bacteria</taxon>
        <taxon>Bacillati</taxon>
        <taxon>Actinomycetota</taxon>
        <taxon>Actinomycetes</taxon>
        <taxon>Streptosporangiales</taxon>
        <taxon>Streptosporangiaceae</taxon>
        <taxon>Nonomuraea</taxon>
    </lineage>
</organism>
<evidence type="ECO:0000256" key="2">
    <source>
        <dbReference type="SAM" id="SignalP"/>
    </source>
</evidence>
<dbReference type="InterPro" id="IPR025164">
    <property type="entry name" value="Toastrack_DUF4097"/>
</dbReference>
<proteinExistence type="predicted"/>
<keyword evidence="2" id="KW-0732">Signal</keyword>
<keyword evidence="5" id="KW-1185">Reference proteome</keyword>
<reference evidence="4 5" key="1">
    <citation type="submission" date="2016-10" db="EMBL/GenBank/DDBJ databases">
        <authorList>
            <person name="de Groot N.N."/>
        </authorList>
    </citation>
    <scope>NUCLEOTIDE SEQUENCE [LARGE SCALE GENOMIC DNA]</scope>
    <source>
        <strain evidence="4 5">CGMCC 4.5598</strain>
    </source>
</reference>
<dbReference type="STRING" id="568860.SAMN05421811_108284"/>
<gene>
    <name evidence="4" type="ORF">SAMN05421811_108284</name>
</gene>
<feature type="region of interest" description="Disordered" evidence="1">
    <location>
        <begin position="202"/>
        <end position="232"/>
    </location>
</feature>
<dbReference type="PROSITE" id="PS51257">
    <property type="entry name" value="PROKAR_LIPOPROTEIN"/>
    <property type="match status" value="1"/>
</dbReference>